<organism evidence="1">
    <name type="scientific">bioreactor metagenome</name>
    <dbReference type="NCBI Taxonomy" id="1076179"/>
    <lineage>
        <taxon>unclassified sequences</taxon>
        <taxon>metagenomes</taxon>
        <taxon>ecological metagenomes</taxon>
    </lineage>
</organism>
<dbReference type="InterPro" id="IPR010982">
    <property type="entry name" value="Lambda_DNA-bd_dom_sf"/>
</dbReference>
<reference evidence="1" key="1">
    <citation type="submission" date="2019-08" db="EMBL/GenBank/DDBJ databases">
        <authorList>
            <person name="Kucharzyk K."/>
            <person name="Murdoch R.W."/>
            <person name="Higgins S."/>
            <person name="Loffler F."/>
        </authorList>
    </citation>
    <scope>NUCLEOTIDE SEQUENCE</scope>
</reference>
<protein>
    <recommendedName>
        <fullName evidence="2">HTH cro/C1-type domain-containing protein</fullName>
    </recommendedName>
</protein>
<dbReference type="EMBL" id="VSSQ01130685">
    <property type="protein sequence ID" value="MPN58230.1"/>
    <property type="molecule type" value="Genomic_DNA"/>
</dbReference>
<evidence type="ECO:0008006" key="2">
    <source>
        <dbReference type="Google" id="ProtNLM"/>
    </source>
</evidence>
<dbReference type="SUPFAM" id="SSF47413">
    <property type="entry name" value="lambda repressor-like DNA-binding domains"/>
    <property type="match status" value="1"/>
</dbReference>
<proteinExistence type="predicted"/>
<dbReference type="GO" id="GO:0003677">
    <property type="term" value="F:DNA binding"/>
    <property type="evidence" value="ECO:0007669"/>
    <property type="project" value="InterPro"/>
</dbReference>
<name>A0A645J514_9ZZZZ</name>
<accession>A0A645J514</accession>
<dbReference type="Gene3D" id="1.10.260.40">
    <property type="entry name" value="lambda repressor-like DNA-binding domains"/>
    <property type="match status" value="1"/>
</dbReference>
<gene>
    <name evidence="1" type="ORF">SDC9_205933</name>
</gene>
<evidence type="ECO:0000313" key="1">
    <source>
        <dbReference type="EMBL" id="MPN58230.1"/>
    </source>
</evidence>
<comment type="caution">
    <text evidence="1">The sequence shown here is derived from an EMBL/GenBank/DDBJ whole genome shotgun (WGS) entry which is preliminary data.</text>
</comment>
<dbReference type="AlphaFoldDB" id="A0A645J514"/>
<sequence length="74" mass="8563">MGKPYKELTDFGKWVKIRLVEKNMTSTELAEKVGTTKHRISEITRGVIPDTKYKDLIIDQLAENEEERKKLLAS</sequence>